<dbReference type="InterPro" id="IPR050170">
    <property type="entry name" value="TruD_pseudoU_synthase"/>
</dbReference>
<keyword evidence="2 4" id="KW-0819">tRNA processing</keyword>
<dbReference type="HOGENOM" id="CLU_005281_4_0_6"/>
<dbReference type="InterPro" id="IPR011760">
    <property type="entry name" value="PsdUridine_synth_TruD_insert"/>
</dbReference>
<reference evidence="6 7" key="1">
    <citation type="submission" date="2011-01" db="EMBL/GenBank/DDBJ databases">
        <authorList>
            <person name="Muzny D."/>
            <person name="Qin X."/>
            <person name="Deng J."/>
            <person name="Jiang H."/>
            <person name="Liu Y."/>
            <person name="Qu J."/>
            <person name="Song X.-Z."/>
            <person name="Zhang L."/>
            <person name="Thornton R."/>
            <person name="Coyle M."/>
            <person name="Francisco L."/>
            <person name="Jackson L."/>
            <person name="Javaid M."/>
            <person name="Korchina V."/>
            <person name="Kovar C."/>
            <person name="Mata R."/>
            <person name="Mathew T."/>
            <person name="Ngo R."/>
            <person name="Nguyen L."/>
            <person name="Nguyen N."/>
            <person name="Okwuonu G."/>
            <person name="Ongeri F."/>
            <person name="Pham C."/>
            <person name="Simmons D."/>
            <person name="Wilczek-Boney K."/>
            <person name="Hale W."/>
            <person name="Jakkamsetti A."/>
            <person name="Pham P."/>
            <person name="Ruth R."/>
            <person name="San Lucas F."/>
            <person name="Warren J."/>
            <person name="Zhang J."/>
            <person name="Zhao Z."/>
            <person name="Zhou C."/>
            <person name="Zhu D."/>
            <person name="Lee S."/>
            <person name="Bess C."/>
            <person name="Blankenburg K."/>
            <person name="Forbes L."/>
            <person name="Fu Q."/>
            <person name="Gubbala S."/>
            <person name="Hirani K."/>
            <person name="Jayaseelan J.C."/>
            <person name="Lara F."/>
            <person name="Munidasa M."/>
            <person name="Palculict T."/>
            <person name="Patil S."/>
            <person name="Pu L.-L."/>
            <person name="Saada N."/>
            <person name="Tang L."/>
            <person name="Weissenberger G."/>
            <person name="Zhu Y."/>
            <person name="Hemphill L."/>
            <person name="Shang Y."/>
            <person name="Youmans B."/>
            <person name="Ayvaz T."/>
            <person name="Ross M."/>
            <person name="Santibanez J."/>
            <person name="Aqrawi P."/>
            <person name="Gross S."/>
            <person name="Joshi V."/>
            <person name="Fowler G."/>
            <person name="Nazareth L."/>
            <person name="Reid J."/>
            <person name="Worley K."/>
            <person name="Petrosino J."/>
            <person name="Highlander S."/>
            <person name="Gibbs R."/>
        </authorList>
    </citation>
    <scope>NUCLEOTIDE SEQUENCE [LARGE SCALE GENOMIC DNA]</scope>
    <source>
        <strain evidence="6 7">ATCC 25976</strain>
    </source>
</reference>
<dbReference type="Proteomes" id="UP000005467">
    <property type="component" value="Unassembled WGS sequence"/>
</dbReference>
<dbReference type="InterPro" id="IPR020103">
    <property type="entry name" value="PsdUridine_synth_cat_dom_sf"/>
</dbReference>
<dbReference type="NCBIfam" id="TIGR00094">
    <property type="entry name" value="tRNA_TruD_broad"/>
    <property type="match status" value="1"/>
</dbReference>
<name>E8KFN9_9PAST</name>
<dbReference type="GO" id="GO:0160150">
    <property type="term" value="F:tRNA pseudouridine(13) synthase activity"/>
    <property type="evidence" value="ECO:0007669"/>
    <property type="project" value="UniProtKB-EC"/>
</dbReference>
<dbReference type="GO" id="GO:0003723">
    <property type="term" value="F:RNA binding"/>
    <property type="evidence" value="ECO:0007669"/>
    <property type="project" value="InterPro"/>
</dbReference>
<protein>
    <recommendedName>
        <fullName evidence="4">tRNA pseudouridine synthase D</fullName>
        <ecNumber evidence="4">5.4.99.27</ecNumber>
    </recommendedName>
    <alternativeName>
        <fullName evidence="4">tRNA pseudouridine(13) synthase</fullName>
    </alternativeName>
    <alternativeName>
        <fullName evidence="4">tRNA pseudouridylate synthase D</fullName>
    </alternativeName>
    <alternativeName>
        <fullName evidence="4">tRNA-uridine isomerase D</fullName>
    </alternativeName>
</protein>
<accession>E8KFN9</accession>
<dbReference type="SUPFAM" id="SSF55120">
    <property type="entry name" value="Pseudouridine synthase"/>
    <property type="match status" value="1"/>
</dbReference>
<evidence type="ECO:0000313" key="6">
    <source>
        <dbReference type="EMBL" id="EFX92316.1"/>
    </source>
</evidence>
<dbReference type="CDD" id="cd02575">
    <property type="entry name" value="PseudoU_synth_EcTruD"/>
    <property type="match status" value="1"/>
</dbReference>
<evidence type="ECO:0000256" key="4">
    <source>
        <dbReference type="HAMAP-Rule" id="MF_01082"/>
    </source>
</evidence>
<feature type="active site" description="Nucleophile" evidence="4">
    <location>
        <position position="87"/>
    </location>
</feature>
<comment type="caution">
    <text evidence="6">The sequence shown here is derived from an EMBL/GenBank/DDBJ whole genome shotgun (WGS) entry which is preliminary data.</text>
</comment>
<dbReference type="PANTHER" id="PTHR47811:SF1">
    <property type="entry name" value="TRNA PSEUDOURIDINE SYNTHASE D"/>
    <property type="match status" value="1"/>
</dbReference>
<dbReference type="PANTHER" id="PTHR47811">
    <property type="entry name" value="TRNA PSEUDOURIDINE SYNTHASE D"/>
    <property type="match status" value="1"/>
</dbReference>
<dbReference type="Pfam" id="PF01142">
    <property type="entry name" value="TruD"/>
    <property type="match status" value="2"/>
</dbReference>
<dbReference type="NCBIfam" id="NF002155">
    <property type="entry name" value="PRK00984.1-4"/>
    <property type="match status" value="1"/>
</dbReference>
<keyword evidence="7" id="KW-1185">Reference proteome</keyword>
<dbReference type="InterPro" id="IPR001656">
    <property type="entry name" value="PsdUridine_synth_TruD"/>
</dbReference>
<evidence type="ECO:0000256" key="3">
    <source>
        <dbReference type="ARBA" id="ARBA00023235"/>
    </source>
</evidence>
<dbReference type="EC" id="5.4.99.27" evidence="4"/>
<comment type="similarity">
    <text evidence="1 4">Belongs to the pseudouridine synthase TruD family.</text>
</comment>
<proteinExistence type="inferred from homology"/>
<evidence type="ECO:0000259" key="5">
    <source>
        <dbReference type="PROSITE" id="PS50984"/>
    </source>
</evidence>
<dbReference type="EMBL" id="AEVG01000044">
    <property type="protein sequence ID" value="EFX92316.1"/>
    <property type="molecule type" value="Genomic_DNA"/>
</dbReference>
<comment type="function">
    <text evidence="4">Responsible for synthesis of pseudouridine from uracil-13 in transfer RNAs.</text>
</comment>
<dbReference type="PROSITE" id="PS01268">
    <property type="entry name" value="UPF0024"/>
    <property type="match status" value="1"/>
</dbReference>
<dbReference type="Gene3D" id="3.30.2350.20">
    <property type="entry name" value="TruD, catalytic domain"/>
    <property type="match status" value="1"/>
</dbReference>
<dbReference type="Gene3D" id="3.30.2340.10">
    <property type="entry name" value="TruD, insertion domain"/>
    <property type="match status" value="1"/>
</dbReference>
<dbReference type="InterPro" id="IPR043165">
    <property type="entry name" value="TruD_insert_sf"/>
</dbReference>
<evidence type="ECO:0000313" key="7">
    <source>
        <dbReference type="Proteomes" id="UP000005467"/>
    </source>
</evidence>
<dbReference type="HAMAP" id="MF_01082">
    <property type="entry name" value="TruD"/>
    <property type="match status" value="1"/>
</dbReference>
<gene>
    <name evidence="4 6" type="primary">truD</name>
    <name evidence="6" type="ORF">HMPREF0027_0656</name>
</gene>
<dbReference type="InterPro" id="IPR042214">
    <property type="entry name" value="TruD_catalytic"/>
</dbReference>
<feature type="domain" description="TRUD" evidence="5">
    <location>
        <begin position="162"/>
        <end position="308"/>
    </location>
</feature>
<dbReference type="PROSITE" id="PS50984">
    <property type="entry name" value="TRUD"/>
    <property type="match status" value="1"/>
</dbReference>
<evidence type="ECO:0000256" key="1">
    <source>
        <dbReference type="ARBA" id="ARBA00007953"/>
    </source>
</evidence>
<organism evidence="6 7">
    <name type="scientific">Actinobacillus ureae ATCC 25976</name>
    <dbReference type="NCBI Taxonomy" id="887324"/>
    <lineage>
        <taxon>Bacteria</taxon>
        <taxon>Pseudomonadati</taxon>
        <taxon>Pseudomonadota</taxon>
        <taxon>Gammaproteobacteria</taxon>
        <taxon>Pasteurellales</taxon>
        <taxon>Pasteurellaceae</taxon>
        <taxon>Actinobacillus</taxon>
    </lineage>
</organism>
<evidence type="ECO:0000256" key="2">
    <source>
        <dbReference type="ARBA" id="ARBA00022694"/>
    </source>
</evidence>
<keyword evidence="3 4" id="KW-0413">Isomerase</keyword>
<sequence>MPFLCFIKGRVMQLNYLLGQPQQASKLKAEFADFIVREELGYPLSGEGEFVTVKIRKTNANTLFVGEQLAKFVGISAKNMSYAGLKDRHAVTEQWFCLHLAGKETPNFAQFECEGVKILEVTRHNRKIRVGSLDGNHFEVLLRDVSESDELKQRLGQLQAVGFPNYFTEQRFGRDGHNLTQALRWANGEINVKDRKKRSFYLSAARSEVFNLVVSQRIAERLTQTVLAGDYVQLAGSNSFFVVEKNEIAETQQRLDSGDVLLTAPLIGEKSLDSNANEMETAIVARHTALVELMKKERMANARRAMFCKPQNFSWEFESEGLRLKFFLDSGSYATALVRELIQLTEQE</sequence>
<dbReference type="InterPro" id="IPR020119">
    <property type="entry name" value="PsdUridine_synth_TruD_CS"/>
</dbReference>
<dbReference type="AlphaFoldDB" id="E8KFN9"/>
<dbReference type="GO" id="GO:0031119">
    <property type="term" value="P:tRNA pseudouridine synthesis"/>
    <property type="evidence" value="ECO:0007669"/>
    <property type="project" value="UniProtKB-UniRule"/>
</dbReference>
<comment type="catalytic activity">
    <reaction evidence="4">
        <text>uridine(13) in tRNA = pseudouridine(13) in tRNA</text>
        <dbReference type="Rhea" id="RHEA:42540"/>
        <dbReference type="Rhea" id="RHEA-COMP:10105"/>
        <dbReference type="Rhea" id="RHEA-COMP:10106"/>
        <dbReference type="ChEBI" id="CHEBI:65314"/>
        <dbReference type="ChEBI" id="CHEBI:65315"/>
        <dbReference type="EC" id="5.4.99.27"/>
    </reaction>
</comment>
<dbReference type="GO" id="GO:0005829">
    <property type="term" value="C:cytosol"/>
    <property type="evidence" value="ECO:0007669"/>
    <property type="project" value="TreeGrafter"/>
</dbReference>